<protein>
    <recommendedName>
        <fullName evidence="1">DUF7597 domain-containing protein</fullName>
    </recommendedName>
</protein>
<evidence type="ECO:0000313" key="2">
    <source>
        <dbReference type="EMBL" id="KAG8060834.1"/>
    </source>
</evidence>
<dbReference type="AlphaFoldDB" id="A0A8J5ST36"/>
<feature type="domain" description="DUF7597" evidence="1">
    <location>
        <begin position="7"/>
        <end position="71"/>
    </location>
</feature>
<dbReference type="EMBL" id="JAAALK010000287">
    <property type="protein sequence ID" value="KAG8060834.1"/>
    <property type="molecule type" value="Genomic_DNA"/>
</dbReference>
<reference evidence="2" key="1">
    <citation type="journal article" date="2021" name="bioRxiv">
        <title>Whole Genome Assembly and Annotation of Northern Wild Rice, Zizania palustris L., Supports a Whole Genome Duplication in the Zizania Genus.</title>
        <authorList>
            <person name="Haas M."/>
            <person name="Kono T."/>
            <person name="Macchietto M."/>
            <person name="Millas R."/>
            <person name="McGilp L."/>
            <person name="Shao M."/>
            <person name="Duquette J."/>
            <person name="Hirsch C.N."/>
            <person name="Kimball J."/>
        </authorList>
    </citation>
    <scope>NUCLEOTIDE SEQUENCE</scope>
    <source>
        <tissue evidence="2">Fresh leaf tissue</tissue>
    </source>
</reference>
<gene>
    <name evidence="2" type="ORF">GUJ93_ZPchr0002g23807</name>
</gene>
<proteinExistence type="predicted"/>
<evidence type="ECO:0000259" key="1">
    <source>
        <dbReference type="Pfam" id="PF24530"/>
    </source>
</evidence>
<accession>A0A8J5ST36</accession>
<keyword evidence="3" id="KW-1185">Reference proteome</keyword>
<dbReference type="InterPro" id="IPR056018">
    <property type="entry name" value="DUF7597"/>
</dbReference>
<dbReference type="Pfam" id="PF24530">
    <property type="entry name" value="DUF7597"/>
    <property type="match status" value="1"/>
</dbReference>
<comment type="caution">
    <text evidence="2">The sequence shown here is derived from an EMBL/GenBank/DDBJ whole genome shotgun (WGS) entry which is preliminary data.</text>
</comment>
<dbReference type="Proteomes" id="UP000729402">
    <property type="component" value="Unassembled WGS sequence"/>
</dbReference>
<name>A0A8J5ST36_ZIZPA</name>
<organism evidence="2 3">
    <name type="scientific">Zizania palustris</name>
    <name type="common">Northern wild rice</name>
    <dbReference type="NCBI Taxonomy" id="103762"/>
    <lineage>
        <taxon>Eukaryota</taxon>
        <taxon>Viridiplantae</taxon>
        <taxon>Streptophyta</taxon>
        <taxon>Embryophyta</taxon>
        <taxon>Tracheophyta</taxon>
        <taxon>Spermatophyta</taxon>
        <taxon>Magnoliopsida</taxon>
        <taxon>Liliopsida</taxon>
        <taxon>Poales</taxon>
        <taxon>Poaceae</taxon>
        <taxon>BOP clade</taxon>
        <taxon>Oryzoideae</taxon>
        <taxon>Oryzeae</taxon>
        <taxon>Zizaniinae</taxon>
        <taxon>Zizania</taxon>
    </lineage>
</organism>
<reference evidence="2" key="2">
    <citation type="submission" date="2021-02" db="EMBL/GenBank/DDBJ databases">
        <authorList>
            <person name="Kimball J.A."/>
            <person name="Haas M.W."/>
            <person name="Macchietto M."/>
            <person name="Kono T."/>
            <person name="Duquette J."/>
            <person name="Shao M."/>
        </authorList>
    </citation>
    <scope>NUCLEOTIDE SEQUENCE</scope>
    <source>
        <tissue evidence="2">Fresh leaf tissue</tissue>
    </source>
</reference>
<sequence length="74" mass="8090">MANFPANSLPFLPLVVAIDDGGGPELRHRDNVCISSHVVASHEEFAIASCIGIIDEIELKAFLHSIHQHFVETL</sequence>
<evidence type="ECO:0000313" key="3">
    <source>
        <dbReference type="Proteomes" id="UP000729402"/>
    </source>
</evidence>